<comment type="subcellular location">
    <subcellularLocation>
        <location evidence="1">Cell membrane</location>
        <topology evidence="1">Multi-pass membrane protein</topology>
    </subcellularLocation>
</comment>
<dbReference type="RefSeq" id="WP_303492313.1">
    <property type="nucleotide sequence ID" value="NZ_JAUOPB010000005.1"/>
</dbReference>
<dbReference type="Gene3D" id="1.10.3860.10">
    <property type="entry name" value="Sodium:dicarboxylate symporter"/>
    <property type="match status" value="1"/>
</dbReference>
<feature type="transmembrane region" description="Helical" evidence="7">
    <location>
        <begin position="45"/>
        <end position="71"/>
    </location>
</feature>
<feature type="transmembrane region" description="Helical" evidence="7">
    <location>
        <begin position="12"/>
        <end position="33"/>
    </location>
</feature>
<dbReference type="SUPFAM" id="SSF118215">
    <property type="entry name" value="Proton glutamate symport protein"/>
    <property type="match status" value="1"/>
</dbReference>
<dbReference type="PANTHER" id="PTHR42865:SF7">
    <property type="entry name" value="PROTON_GLUTAMATE-ASPARTATE SYMPORTER"/>
    <property type="match status" value="1"/>
</dbReference>
<evidence type="ECO:0000313" key="9">
    <source>
        <dbReference type="Proteomes" id="UP001169760"/>
    </source>
</evidence>
<evidence type="ECO:0000256" key="4">
    <source>
        <dbReference type="ARBA" id="ARBA00022692"/>
    </source>
</evidence>
<evidence type="ECO:0000256" key="5">
    <source>
        <dbReference type="ARBA" id="ARBA00022989"/>
    </source>
</evidence>
<evidence type="ECO:0000256" key="2">
    <source>
        <dbReference type="ARBA" id="ARBA00022448"/>
    </source>
</evidence>
<dbReference type="PRINTS" id="PR00173">
    <property type="entry name" value="EDTRNSPORT"/>
</dbReference>
<dbReference type="EMBL" id="JAUOPB010000005">
    <property type="protein sequence ID" value="MDO6422345.1"/>
    <property type="molecule type" value="Genomic_DNA"/>
</dbReference>
<protein>
    <submittedName>
        <fullName evidence="8">Cation:dicarboxylase symporter family transporter</fullName>
    </submittedName>
</protein>
<keyword evidence="6 7" id="KW-0472">Membrane</keyword>
<dbReference type="Proteomes" id="UP001169760">
    <property type="component" value="Unassembled WGS sequence"/>
</dbReference>
<keyword evidence="4 7" id="KW-0812">Transmembrane</keyword>
<keyword evidence="3" id="KW-1003">Cell membrane</keyword>
<feature type="transmembrane region" description="Helical" evidence="7">
    <location>
        <begin position="83"/>
        <end position="104"/>
    </location>
</feature>
<name>A0AAW7X4U7_9GAMM</name>
<sequence length="435" mass="45204">MNKALPMLGRFLSHPLAILGAVALGGTIGWLNKPLAIELGRLGEIYLALLEMCILPLMIGAIVSGIGSLFIRKIGNAYVMRIGIVFVGGMILVAIITLTIGMLVGPGKGLEASSAEILGAEVTRFESAVTGSLGDDHKIIEFVRDIIPSNVFEAATQGKNLSLLLFSILLGAALGKCSEQGGDIAIKAATGAYEALLKIVGWIMYALPVGLVLIIAGQVAQVGPGILTSMLKLVACVYAIALLLMVFYTLVIARSTGVSIIESFKRLKGPLLISFVSSSSYAAIPSALSSLRNGFSLNPTKSDLILPLGINLNPQGNVVHFVLAVVFVSQIFNLDFGPYEIFIVIVAGMFAAVAAAGAPGIAALGMLVIVFEPLNLPVAIGVALLAAIDPIVDPILTTVNVHSNCATAAVLSKNETVKSDEQFETTASAAITAPN</sequence>
<feature type="transmembrane region" description="Helical" evidence="7">
    <location>
        <begin position="226"/>
        <end position="251"/>
    </location>
</feature>
<organism evidence="8 9">
    <name type="scientific">Saccharophagus degradans</name>
    <dbReference type="NCBI Taxonomy" id="86304"/>
    <lineage>
        <taxon>Bacteria</taxon>
        <taxon>Pseudomonadati</taxon>
        <taxon>Pseudomonadota</taxon>
        <taxon>Gammaproteobacteria</taxon>
        <taxon>Cellvibrionales</taxon>
        <taxon>Cellvibrionaceae</taxon>
        <taxon>Saccharophagus</taxon>
    </lineage>
</organism>
<evidence type="ECO:0000256" key="1">
    <source>
        <dbReference type="ARBA" id="ARBA00004651"/>
    </source>
</evidence>
<comment type="caution">
    <text evidence="8">The sequence shown here is derived from an EMBL/GenBank/DDBJ whole genome shotgun (WGS) entry which is preliminary data.</text>
</comment>
<dbReference type="InterPro" id="IPR036458">
    <property type="entry name" value="Na:dicarbo_symporter_sf"/>
</dbReference>
<keyword evidence="5 7" id="KW-1133">Transmembrane helix</keyword>
<evidence type="ECO:0000256" key="6">
    <source>
        <dbReference type="ARBA" id="ARBA00023136"/>
    </source>
</evidence>
<dbReference type="PANTHER" id="PTHR42865">
    <property type="entry name" value="PROTON/GLUTAMATE-ASPARTATE SYMPORTER"/>
    <property type="match status" value="1"/>
</dbReference>
<gene>
    <name evidence="8" type="ORF">Q4521_07655</name>
</gene>
<dbReference type="GO" id="GO:0015293">
    <property type="term" value="F:symporter activity"/>
    <property type="evidence" value="ECO:0007669"/>
    <property type="project" value="UniProtKB-KW"/>
</dbReference>
<dbReference type="AlphaFoldDB" id="A0AAW7X4U7"/>
<feature type="transmembrane region" description="Helical" evidence="7">
    <location>
        <begin position="199"/>
        <end position="220"/>
    </location>
</feature>
<dbReference type="GO" id="GO:0005886">
    <property type="term" value="C:plasma membrane"/>
    <property type="evidence" value="ECO:0007669"/>
    <property type="project" value="UniProtKB-SubCell"/>
</dbReference>
<dbReference type="InterPro" id="IPR001991">
    <property type="entry name" value="Na-dicarboxylate_symporter"/>
</dbReference>
<dbReference type="Pfam" id="PF00375">
    <property type="entry name" value="SDF"/>
    <property type="match status" value="1"/>
</dbReference>
<evidence type="ECO:0000256" key="7">
    <source>
        <dbReference type="SAM" id="Phobius"/>
    </source>
</evidence>
<feature type="transmembrane region" description="Helical" evidence="7">
    <location>
        <begin position="271"/>
        <end position="291"/>
    </location>
</feature>
<reference evidence="8" key="1">
    <citation type="submission" date="2023-07" db="EMBL/GenBank/DDBJ databases">
        <title>Genome content predicts the carbon catabolic preferences of heterotrophic bacteria.</title>
        <authorList>
            <person name="Gralka M."/>
        </authorList>
    </citation>
    <scope>NUCLEOTIDE SEQUENCE</scope>
    <source>
        <strain evidence="8">I3M17_2</strain>
    </source>
</reference>
<evidence type="ECO:0000256" key="3">
    <source>
        <dbReference type="ARBA" id="ARBA00022475"/>
    </source>
</evidence>
<proteinExistence type="predicted"/>
<evidence type="ECO:0000313" key="8">
    <source>
        <dbReference type="EMBL" id="MDO6422345.1"/>
    </source>
</evidence>
<feature type="transmembrane region" description="Helical" evidence="7">
    <location>
        <begin position="341"/>
        <end position="368"/>
    </location>
</feature>
<keyword evidence="2" id="KW-0813">Transport</keyword>
<accession>A0AAW7X4U7</accession>